<comment type="subcellular location">
    <subcellularLocation>
        <location evidence="1">Cell membrane</location>
        <topology evidence="1">Multi-pass membrane protein</topology>
    </subcellularLocation>
</comment>
<keyword evidence="6 9" id="KW-1133">Transmembrane helix</keyword>
<reference evidence="11 12" key="1">
    <citation type="journal article" date="2016" name="Nat. Commun.">
        <title>Thousands of microbial genomes shed light on interconnected biogeochemical processes in an aquifer system.</title>
        <authorList>
            <person name="Anantharaman K."/>
            <person name="Brown C.T."/>
            <person name="Hug L.A."/>
            <person name="Sharon I."/>
            <person name="Castelle C.J."/>
            <person name="Probst A.J."/>
            <person name="Thomas B.C."/>
            <person name="Singh A."/>
            <person name="Wilkins M.J."/>
            <person name="Karaoz U."/>
            <person name="Brodie E.L."/>
            <person name="Williams K.H."/>
            <person name="Hubbard S.S."/>
            <person name="Banfield J.F."/>
        </authorList>
    </citation>
    <scope>NUCLEOTIDE SEQUENCE [LARGE SCALE GENOMIC DNA]</scope>
</reference>
<keyword evidence="5 9" id="KW-0812">Transmembrane</keyword>
<evidence type="ECO:0000256" key="7">
    <source>
        <dbReference type="ARBA" id="ARBA00023136"/>
    </source>
</evidence>
<feature type="transmembrane region" description="Helical" evidence="9">
    <location>
        <begin position="243"/>
        <end position="261"/>
    </location>
</feature>
<evidence type="ECO:0000256" key="3">
    <source>
        <dbReference type="ARBA" id="ARBA00022676"/>
    </source>
</evidence>
<dbReference type="Proteomes" id="UP000177258">
    <property type="component" value="Unassembled WGS sequence"/>
</dbReference>
<comment type="caution">
    <text evidence="11">The sequence shown here is derived from an EMBL/GenBank/DDBJ whole genome shotgun (WGS) entry which is preliminary data.</text>
</comment>
<evidence type="ECO:0000256" key="9">
    <source>
        <dbReference type="SAM" id="Phobius"/>
    </source>
</evidence>
<evidence type="ECO:0000256" key="8">
    <source>
        <dbReference type="SAM" id="MobiDB-lite"/>
    </source>
</evidence>
<dbReference type="GO" id="GO:0016763">
    <property type="term" value="F:pentosyltransferase activity"/>
    <property type="evidence" value="ECO:0007669"/>
    <property type="project" value="TreeGrafter"/>
</dbReference>
<keyword evidence="3" id="KW-0328">Glycosyltransferase</keyword>
<feature type="domain" description="ArnT-like N-terminal" evidence="10">
    <location>
        <begin position="44"/>
        <end position="260"/>
    </location>
</feature>
<organism evidence="11 12">
    <name type="scientific">Candidatus Daviesbacteria bacterium RIFCSPHIGHO2_02_FULL_41_10</name>
    <dbReference type="NCBI Taxonomy" id="1797774"/>
    <lineage>
        <taxon>Bacteria</taxon>
        <taxon>Candidatus Daviesiibacteriota</taxon>
    </lineage>
</organism>
<protein>
    <recommendedName>
        <fullName evidence="10">ArnT-like N-terminal domain-containing protein</fullName>
    </recommendedName>
</protein>
<dbReference type="Pfam" id="PF02366">
    <property type="entry name" value="PMT"/>
    <property type="match status" value="1"/>
</dbReference>
<keyword evidence="2" id="KW-1003">Cell membrane</keyword>
<gene>
    <name evidence="11" type="ORF">A3D83_01100</name>
</gene>
<evidence type="ECO:0000256" key="6">
    <source>
        <dbReference type="ARBA" id="ARBA00022989"/>
    </source>
</evidence>
<feature type="transmembrane region" description="Helical" evidence="9">
    <location>
        <begin position="394"/>
        <end position="415"/>
    </location>
</feature>
<evidence type="ECO:0000256" key="1">
    <source>
        <dbReference type="ARBA" id="ARBA00004651"/>
    </source>
</evidence>
<evidence type="ECO:0000256" key="2">
    <source>
        <dbReference type="ARBA" id="ARBA00022475"/>
    </source>
</evidence>
<name>A0A1F5JYE3_9BACT</name>
<feature type="transmembrane region" description="Helical" evidence="9">
    <location>
        <begin position="366"/>
        <end position="382"/>
    </location>
</feature>
<dbReference type="EMBL" id="MFDB01000008">
    <property type="protein sequence ID" value="OGE33550.1"/>
    <property type="molecule type" value="Genomic_DNA"/>
</dbReference>
<accession>A0A1F5JYE3</accession>
<feature type="transmembrane region" description="Helical" evidence="9">
    <location>
        <begin position="343"/>
        <end position="359"/>
    </location>
</feature>
<feature type="region of interest" description="Disordered" evidence="8">
    <location>
        <begin position="1"/>
        <end position="20"/>
    </location>
</feature>
<evidence type="ECO:0000259" key="10">
    <source>
        <dbReference type="Pfam" id="PF02366"/>
    </source>
</evidence>
<evidence type="ECO:0000256" key="5">
    <source>
        <dbReference type="ARBA" id="ARBA00022692"/>
    </source>
</evidence>
<evidence type="ECO:0000256" key="4">
    <source>
        <dbReference type="ARBA" id="ARBA00022679"/>
    </source>
</evidence>
<evidence type="ECO:0000313" key="11">
    <source>
        <dbReference type="EMBL" id="OGE33550.1"/>
    </source>
</evidence>
<feature type="compositionally biased region" description="Basic and acidic residues" evidence="8">
    <location>
        <begin position="1"/>
        <end position="12"/>
    </location>
</feature>
<keyword evidence="7 9" id="KW-0472">Membrane</keyword>
<proteinExistence type="predicted"/>
<feature type="transmembrane region" description="Helical" evidence="9">
    <location>
        <begin position="210"/>
        <end position="231"/>
    </location>
</feature>
<feature type="transmembrane region" description="Helical" evidence="9">
    <location>
        <begin position="38"/>
        <end position="55"/>
    </location>
</feature>
<dbReference type="GO" id="GO:0006493">
    <property type="term" value="P:protein O-linked glycosylation"/>
    <property type="evidence" value="ECO:0007669"/>
    <property type="project" value="InterPro"/>
</dbReference>
<dbReference type="GO" id="GO:0005886">
    <property type="term" value="C:plasma membrane"/>
    <property type="evidence" value="ECO:0007669"/>
    <property type="project" value="UniProtKB-SubCell"/>
</dbReference>
<dbReference type="GO" id="GO:0000030">
    <property type="term" value="F:mannosyltransferase activity"/>
    <property type="evidence" value="ECO:0007669"/>
    <property type="project" value="InterPro"/>
</dbReference>
<dbReference type="AlphaFoldDB" id="A0A1F5JYE3"/>
<evidence type="ECO:0000313" key="12">
    <source>
        <dbReference type="Proteomes" id="UP000177258"/>
    </source>
</evidence>
<feature type="transmembrane region" description="Helical" evidence="9">
    <location>
        <begin position="128"/>
        <end position="159"/>
    </location>
</feature>
<dbReference type="PANTHER" id="PTHR33908">
    <property type="entry name" value="MANNOSYLTRANSFERASE YKCB-RELATED"/>
    <property type="match status" value="1"/>
</dbReference>
<dbReference type="PANTHER" id="PTHR33908:SF11">
    <property type="entry name" value="MEMBRANE PROTEIN"/>
    <property type="match status" value="1"/>
</dbReference>
<dbReference type="InterPro" id="IPR050297">
    <property type="entry name" value="LipidA_mod_glycosyltrf_83"/>
</dbReference>
<feature type="transmembrane region" description="Helical" evidence="9">
    <location>
        <begin position="171"/>
        <end position="190"/>
    </location>
</feature>
<keyword evidence="4" id="KW-0808">Transferase</keyword>
<feature type="transmembrane region" description="Helical" evidence="9">
    <location>
        <begin position="422"/>
        <end position="443"/>
    </location>
</feature>
<sequence length="583" mass="67673">MGCKKTGMEKSLHSGNRKKYNNKWKDRSPIVLMMKHKIYIVLSLIVILAFFLRFYKVTEIPPALNWDEVSIGYNAYSILKTGKDEWNQAFPIHFKAYGEYKLPVQIYASIPGIYFFGLNELGVRITPVVYGTLTVLVMFFLGRALFASSLAGLVSAFLLGVSPWHIQLTRASFESSLAVFFITAGIWFLIKGFTNHKWFVFSMIPFAVSVFTYNSARIFTPLFLMVILFLYRKSLIKFRKVAIISIVVFTILLLPLVPYLFSGERSARYKLVSITDDPGLVLRINENRGRSGLPQPFARLVHNKVTYVAFYFTGNYLAHFTPQFLFVSGAPHKQHHVQNMGELYFFQAPFLLLGLFALFRTKSRFKGLLITWVLLAFIPVSVTNDSIPHALRTLIAAPFYQLVCALGFMFSLSWFKKRRKSLQILSTAILILSILVSLAWYFYNYYIIYPKTYSKDWQYGYKKVVDYIGNHKSEYDEIVFSRTYGEPHMFTLFYLNFDPAKYQIDPNLVRIETNNWVWVLRFDKYYFPDLGDQGTKYEDIITQNKGKRLLFVGKPGDFPENINRLKIVNFLDGTKVFEIIEKR</sequence>
<dbReference type="GO" id="GO:0009103">
    <property type="term" value="P:lipopolysaccharide biosynthetic process"/>
    <property type="evidence" value="ECO:0007669"/>
    <property type="project" value="UniProtKB-ARBA"/>
</dbReference>
<dbReference type="InterPro" id="IPR003342">
    <property type="entry name" value="ArnT-like_N"/>
</dbReference>